<comment type="caution">
    <text evidence="6">The sequence shown here is derived from an EMBL/GenBank/DDBJ whole genome shotgun (WGS) entry which is preliminary data.</text>
</comment>
<gene>
    <name evidence="6" type="primary">cmr5</name>
    <name evidence="6" type="ORF">Hgul01_04938</name>
</gene>
<dbReference type="InterPro" id="IPR010160">
    <property type="entry name" value="CRISPR-assoc_prot_Cmr5"/>
</dbReference>
<dbReference type="Gene3D" id="1.10.520.30">
    <property type="entry name" value="AF1862-like domain"/>
    <property type="match status" value="1"/>
</dbReference>
<accession>A0ABP9X6W9</accession>
<evidence type="ECO:0000313" key="6">
    <source>
        <dbReference type="EMBL" id="GAA5531114.1"/>
    </source>
</evidence>
<keyword evidence="3" id="KW-0963">Cytoplasm</keyword>
<evidence type="ECO:0000256" key="1">
    <source>
        <dbReference type="ARBA" id="ARBA00004496"/>
    </source>
</evidence>
<comment type="subcellular location">
    <subcellularLocation>
        <location evidence="1">Cytoplasm</location>
    </subcellularLocation>
</comment>
<dbReference type="Proteomes" id="UP001428290">
    <property type="component" value="Unassembled WGS sequence"/>
</dbReference>
<name>A0ABP9X6W9_9CHLR</name>
<evidence type="ECO:0000256" key="3">
    <source>
        <dbReference type="ARBA" id="ARBA00022490"/>
    </source>
</evidence>
<dbReference type="Pfam" id="PF09701">
    <property type="entry name" value="Cas_Cmr5"/>
    <property type="match status" value="1"/>
</dbReference>
<evidence type="ECO:0000256" key="2">
    <source>
        <dbReference type="ARBA" id="ARBA00006161"/>
    </source>
</evidence>
<sequence>MSNLERQTLEQRYATKVYEKANVYGEKTKEERTRYGNLAFSLPIMIHSAGLVQALHFASTRKKAEQKQFLQDLAEILEFKNTQELLDKSRTAQITEYMRLTRQTLAVLVWFKRFAQSILELEASDVTDLANEGE</sequence>
<dbReference type="EMBL" id="BAABRU010000033">
    <property type="protein sequence ID" value="GAA5531114.1"/>
    <property type="molecule type" value="Genomic_DNA"/>
</dbReference>
<organism evidence="6 7">
    <name type="scientific">Herpetosiphon gulosus</name>
    <dbReference type="NCBI Taxonomy" id="1973496"/>
    <lineage>
        <taxon>Bacteria</taxon>
        <taxon>Bacillati</taxon>
        <taxon>Chloroflexota</taxon>
        <taxon>Chloroflexia</taxon>
        <taxon>Herpetosiphonales</taxon>
        <taxon>Herpetosiphonaceae</taxon>
        <taxon>Herpetosiphon</taxon>
    </lineage>
</organism>
<evidence type="ECO:0000256" key="4">
    <source>
        <dbReference type="ARBA" id="ARBA00023118"/>
    </source>
</evidence>
<proteinExistence type="inferred from homology"/>
<dbReference type="CDD" id="cd09749">
    <property type="entry name" value="Cmr5_III-B"/>
    <property type="match status" value="1"/>
</dbReference>
<dbReference type="SUPFAM" id="SSF158568">
    <property type="entry name" value="AF1862-like"/>
    <property type="match status" value="1"/>
</dbReference>
<reference evidence="6 7" key="1">
    <citation type="submission" date="2024-02" db="EMBL/GenBank/DDBJ databases">
        <title>Herpetosiphon gulosus NBRC 112829.</title>
        <authorList>
            <person name="Ichikawa N."/>
            <person name="Katano-Makiyama Y."/>
            <person name="Hidaka K."/>
        </authorList>
    </citation>
    <scope>NUCLEOTIDE SEQUENCE [LARGE SCALE GENOMIC DNA]</scope>
    <source>
        <strain evidence="6 7">NBRC 112829</strain>
    </source>
</reference>
<dbReference type="RefSeq" id="WP_345724698.1">
    <property type="nucleotide sequence ID" value="NZ_BAABRU010000033.1"/>
</dbReference>
<dbReference type="InterPro" id="IPR023101">
    <property type="entry name" value="AF1862-like_dom_sf"/>
</dbReference>
<evidence type="ECO:0000256" key="5">
    <source>
        <dbReference type="ARBA" id="ARBA00030001"/>
    </source>
</evidence>
<protein>
    <recommendedName>
        <fullName evidence="5">CRISPR type III-B/RAMP module-associated protein Cmr5</fullName>
    </recommendedName>
</protein>
<keyword evidence="4" id="KW-0051">Antiviral defense</keyword>
<comment type="similarity">
    <text evidence="2">Belongs to the CRISPR system Cmr5 family.</text>
</comment>
<keyword evidence="7" id="KW-1185">Reference proteome</keyword>
<evidence type="ECO:0000313" key="7">
    <source>
        <dbReference type="Proteomes" id="UP001428290"/>
    </source>
</evidence>